<feature type="coiled-coil region" evidence="2">
    <location>
        <begin position="377"/>
        <end position="404"/>
    </location>
</feature>
<dbReference type="Pfam" id="PF01846">
    <property type="entry name" value="FF"/>
    <property type="match status" value="5"/>
</dbReference>
<dbReference type="GO" id="GO:0070063">
    <property type="term" value="F:RNA polymerase binding"/>
    <property type="evidence" value="ECO:0007669"/>
    <property type="project" value="InterPro"/>
</dbReference>
<feature type="domain" description="FF" evidence="4">
    <location>
        <begin position="194"/>
        <end position="248"/>
    </location>
</feature>
<evidence type="ECO:0000259" key="4">
    <source>
        <dbReference type="PROSITE" id="PS51676"/>
    </source>
</evidence>
<dbReference type="InterPro" id="IPR006984">
    <property type="entry name" value="Fcf1/UTP23"/>
</dbReference>
<feature type="compositionally biased region" description="Basic and acidic residues" evidence="3">
    <location>
        <begin position="164"/>
        <end position="173"/>
    </location>
</feature>
<feature type="domain" description="FF" evidence="4">
    <location>
        <begin position="261"/>
        <end position="316"/>
    </location>
</feature>
<dbReference type="Pfam" id="PF04900">
    <property type="entry name" value="Fcf1"/>
    <property type="match status" value="1"/>
</dbReference>
<dbReference type="Gene3D" id="1.10.10.440">
    <property type="entry name" value="FF domain"/>
    <property type="match status" value="5"/>
</dbReference>
<accession>A0A1R3JGE3</accession>
<dbReference type="FunFam" id="1.10.10.440:FF:000020">
    <property type="entry name" value="Pre-mRNA-processing protein 40C"/>
    <property type="match status" value="1"/>
</dbReference>
<dbReference type="InterPro" id="IPR036517">
    <property type="entry name" value="FF_domain_sf"/>
</dbReference>
<dbReference type="InterPro" id="IPR002713">
    <property type="entry name" value="FF_domain"/>
</dbReference>
<feature type="compositionally biased region" description="Basic and acidic residues" evidence="3">
    <location>
        <begin position="556"/>
        <end position="567"/>
    </location>
</feature>
<organism evidence="5 6">
    <name type="scientific">Corchorus olitorius</name>
    <dbReference type="NCBI Taxonomy" id="93759"/>
    <lineage>
        <taxon>Eukaryota</taxon>
        <taxon>Viridiplantae</taxon>
        <taxon>Streptophyta</taxon>
        <taxon>Embryophyta</taxon>
        <taxon>Tracheophyta</taxon>
        <taxon>Spermatophyta</taxon>
        <taxon>Magnoliopsida</taxon>
        <taxon>eudicotyledons</taxon>
        <taxon>Gunneridae</taxon>
        <taxon>Pentapetalae</taxon>
        <taxon>rosids</taxon>
        <taxon>malvids</taxon>
        <taxon>Malvales</taxon>
        <taxon>Malvaceae</taxon>
        <taxon>Grewioideae</taxon>
        <taxon>Apeibeae</taxon>
        <taxon>Corchorus</taxon>
    </lineage>
</organism>
<feature type="region of interest" description="Disordered" evidence="3">
    <location>
        <begin position="547"/>
        <end position="574"/>
    </location>
</feature>
<dbReference type="STRING" id="93759.A0A1R3JGE3"/>
<dbReference type="FunFam" id="1.10.10.440:FF:000031">
    <property type="entry name" value="Pre-mRNA-processing protein 40C isoform C"/>
    <property type="match status" value="1"/>
</dbReference>
<dbReference type="FunFam" id="1.10.10.440:FF:000021">
    <property type="entry name" value="pre-mRNA-processing protein 40C isoform X1"/>
    <property type="match status" value="1"/>
</dbReference>
<dbReference type="InterPro" id="IPR045148">
    <property type="entry name" value="TCRG1-like"/>
</dbReference>
<evidence type="ECO:0000313" key="6">
    <source>
        <dbReference type="Proteomes" id="UP000187203"/>
    </source>
</evidence>
<dbReference type="PROSITE" id="PS51676">
    <property type="entry name" value="FF"/>
    <property type="match status" value="4"/>
</dbReference>
<keyword evidence="6" id="KW-1185">Reference proteome</keyword>
<feature type="region of interest" description="Disordered" evidence="3">
    <location>
        <begin position="443"/>
        <end position="466"/>
    </location>
</feature>
<evidence type="ECO:0000313" key="5">
    <source>
        <dbReference type="EMBL" id="OMO93899.1"/>
    </source>
</evidence>
<dbReference type="Gene3D" id="3.40.50.1010">
    <property type="entry name" value="5'-nuclease"/>
    <property type="match status" value="1"/>
</dbReference>
<name>A0A1R3JGE3_9ROSI</name>
<dbReference type="SMART" id="SM00441">
    <property type="entry name" value="FF"/>
    <property type="match status" value="5"/>
</dbReference>
<dbReference type="EMBL" id="AWUE01016197">
    <property type="protein sequence ID" value="OMO93899.1"/>
    <property type="molecule type" value="Genomic_DNA"/>
</dbReference>
<feature type="domain" description="FF" evidence="4">
    <location>
        <begin position="329"/>
        <end position="383"/>
    </location>
</feature>
<dbReference type="FunFam" id="1.10.10.440:FF:000030">
    <property type="entry name" value="Pre-mRNA-processing protein 40C"/>
    <property type="match status" value="1"/>
</dbReference>
<feature type="domain" description="FF" evidence="4">
    <location>
        <begin position="418"/>
        <end position="477"/>
    </location>
</feature>
<keyword evidence="1" id="KW-0677">Repeat</keyword>
<feature type="region of interest" description="Disordered" evidence="3">
    <location>
        <begin position="160"/>
        <end position="194"/>
    </location>
</feature>
<dbReference type="InterPro" id="IPR029060">
    <property type="entry name" value="PIN-like_dom_sf"/>
</dbReference>
<evidence type="ECO:0000256" key="1">
    <source>
        <dbReference type="ARBA" id="ARBA00022737"/>
    </source>
</evidence>
<dbReference type="Proteomes" id="UP000187203">
    <property type="component" value="Unassembled WGS sequence"/>
</dbReference>
<dbReference type="GO" id="GO:0003712">
    <property type="term" value="F:transcription coregulator activity"/>
    <property type="evidence" value="ECO:0007669"/>
    <property type="project" value="TreeGrafter"/>
</dbReference>
<dbReference type="GO" id="GO:0032040">
    <property type="term" value="C:small-subunit processome"/>
    <property type="evidence" value="ECO:0007669"/>
    <property type="project" value="InterPro"/>
</dbReference>
<dbReference type="PANTHER" id="PTHR15377">
    <property type="entry name" value="TRANSCRIPTION ELONGATION REGULATOR 1"/>
    <property type="match status" value="1"/>
</dbReference>
<protein>
    <recommendedName>
        <fullName evidence="4">FF domain-containing protein</fullName>
    </recommendedName>
</protein>
<comment type="caution">
    <text evidence="5">The sequence shown here is derived from an EMBL/GenBank/DDBJ whole genome shotgun (WGS) entry which is preliminary data.</text>
</comment>
<evidence type="ECO:0000256" key="2">
    <source>
        <dbReference type="SAM" id="Coils"/>
    </source>
</evidence>
<evidence type="ECO:0000256" key="3">
    <source>
        <dbReference type="SAM" id="MobiDB-lite"/>
    </source>
</evidence>
<dbReference type="PANTHER" id="PTHR15377:SF3">
    <property type="entry name" value="WW DOMAIN-CONTAINING PROTEIN"/>
    <property type="match status" value="1"/>
</dbReference>
<dbReference type="AlphaFoldDB" id="A0A1R3JGE3"/>
<sequence length="631" mass="71314">MKEHNLPCWVRTKLPLALPNHPSTPISPDVLMPHHPYFDRSQSTVNPISSWQIPSEVAELRKKQDSDASKEHAVPVLNVDVVAEKGSAPVSLSAPAVSTGGRDAIPLRTPVVPGSSSALDLIKKKLQESGVPSSSSPVPVMPVPAAQELNGSRAVDVKGLQSENSKDQLKDANGDGNISDSSSDSEDTDSGPSKEECIKQFKEMLKERGVAPFSKWEKELPKLLFDPRFKAIPTHSARRSLFEHYVKTRAEEERKEKRAAQKAAIEGFKQLLDEASEDIDLNTNYQTFKRKWGSDPRFEALDRKDKELLLNERVLPLKKAAEEKAQAERAAAASEFKSMLKEKGDINVNSRWSRVKDNLRDDPRYKAVKHDDREVLFNEYISELRAIEEKAERKEKAKREEEHSIYHFEKKTVARMLKFLKEAIASFQALLVETIKDPQASWTESKHKLEKDPQGRAGNPDLDPSDTEKLFREHIKMLIERCAQDFRALLAEVITPDAAAQETEEGKTVLNSWSTAKRLLKSDPRYNKMPRKEREAVWRRYAEDMLRKQKSASDQGEEKHTDSKGRSSGDLGRYSSGTPCITDCMMAELEKLGQKYRVALKIAKDPRFERLPCVHKGTYSDDCIVERVTHA</sequence>
<dbReference type="SUPFAM" id="SSF81698">
    <property type="entry name" value="FF domain"/>
    <property type="match status" value="5"/>
</dbReference>
<dbReference type="OrthoDB" id="187617at2759"/>
<gene>
    <name evidence="5" type="ORF">COLO4_16625</name>
</gene>
<dbReference type="FunFam" id="1.10.10.440:FF:000028">
    <property type="entry name" value="Pre-mRNA-processing protein 40C"/>
    <property type="match status" value="1"/>
</dbReference>
<proteinExistence type="predicted"/>
<reference evidence="6" key="1">
    <citation type="submission" date="2013-09" db="EMBL/GenBank/DDBJ databases">
        <title>Corchorus olitorius genome sequencing.</title>
        <authorList>
            <person name="Alam M."/>
            <person name="Haque M.S."/>
            <person name="Islam M.S."/>
            <person name="Emdad E.M."/>
            <person name="Islam M.M."/>
            <person name="Ahmed B."/>
            <person name="Halim A."/>
            <person name="Hossen Q.M.M."/>
            <person name="Hossain M.Z."/>
            <person name="Ahmed R."/>
            <person name="Khan M.M."/>
            <person name="Islam R."/>
            <person name="Rashid M.M."/>
            <person name="Khan S.A."/>
            <person name="Rahman M.S."/>
            <person name="Alam M."/>
            <person name="Yahiya A.S."/>
            <person name="Khan M.S."/>
            <person name="Azam M.S."/>
            <person name="Haque T."/>
            <person name="Lashkar M.Z.H."/>
            <person name="Akhand A.I."/>
            <person name="Morshed G."/>
            <person name="Roy S."/>
            <person name="Uddin K.S."/>
            <person name="Rabeya T."/>
            <person name="Hossain A.S."/>
            <person name="Chowdhury A."/>
            <person name="Snigdha A.R."/>
            <person name="Mortoza M.S."/>
            <person name="Matin S.A."/>
            <person name="Hoque S.M.E."/>
            <person name="Islam M.K."/>
            <person name="Roy D.K."/>
            <person name="Haider R."/>
            <person name="Moosa M.M."/>
            <person name="Elias S.M."/>
            <person name="Hasan A.M."/>
            <person name="Jahan S."/>
            <person name="Shafiuddin M."/>
            <person name="Mahmood N."/>
            <person name="Shommy N.S."/>
        </authorList>
    </citation>
    <scope>NUCLEOTIDE SEQUENCE [LARGE SCALE GENOMIC DNA]</scope>
    <source>
        <strain evidence="6">cv. O-4</strain>
    </source>
</reference>
<keyword evidence="2" id="KW-0175">Coiled coil</keyword>
<dbReference type="SUPFAM" id="SSF88723">
    <property type="entry name" value="PIN domain-like"/>
    <property type="match status" value="1"/>
</dbReference>
<feature type="compositionally biased region" description="Basic and acidic residues" evidence="3">
    <location>
        <begin position="444"/>
        <end position="454"/>
    </location>
</feature>